<dbReference type="STRING" id="6334.A0A0V1BE40"/>
<keyword evidence="6" id="KW-0496">Mitochondrion</keyword>
<dbReference type="InterPro" id="IPR038375">
    <property type="entry name" value="NDUFAF7_sf"/>
</dbReference>
<evidence type="ECO:0000313" key="10">
    <source>
        <dbReference type="Proteomes" id="UP000054776"/>
    </source>
</evidence>
<protein>
    <recommendedName>
        <fullName evidence="3">type II protein arginine methyltransferase</fullName>
        <ecNumber evidence="3">2.1.1.320</ecNumber>
    </recommendedName>
    <alternativeName>
        <fullName evidence="7">Protein midA homolog</fullName>
    </alternativeName>
</protein>
<evidence type="ECO:0000256" key="7">
    <source>
        <dbReference type="ARBA" id="ARBA00030400"/>
    </source>
</evidence>
<evidence type="ECO:0000256" key="5">
    <source>
        <dbReference type="ARBA" id="ARBA00022679"/>
    </source>
</evidence>
<comment type="similarity">
    <text evidence="2">Belongs to the NDUFAF7 family.</text>
</comment>
<dbReference type="AlphaFoldDB" id="A0A0V1BE40"/>
<dbReference type="GO" id="GO:0032259">
    <property type="term" value="P:methylation"/>
    <property type="evidence" value="ECO:0007669"/>
    <property type="project" value="UniProtKB-KW"/>
</dbReference>
<dbReference type="Proteomes" id="UP000054776">
    <property type="component" value="Unassembled WGS sequence"/>
</dbReference>
<dbReference type="Gene3D" id="1.10.30.10">
    <property type="entry name" value="High mobility group box domain"/>
    <property type="match status" value="2"/>
</dbReference>
<keyword evidence="9" id="KW-0830">Ubiquinone</keyword>
<evidence type="ECO:0000256" key="2">
    <source>
        <dbReference type="ARBA" id="ARBA00005891"/>
    </source>
</evidence>
<dbReference type="InParanoid" id="A0A0V1BE40"/>
<dbReference type="Gene3D" id="3.40.50.12710">
    <property type="match status" value="1"/>
</dbReference>
<evidence type="ECO:0000256" key="4">
    <source>
        <dbReference type="ARBA" id="ARBA00022603"/>
    </source>
</evidence>
<comment type="caution">
    <text evidence="9">The sequence shown here is derived from an EMBL/GenBank/DDBJ whole genome shotgun (WGS) entry which is preliminary data.</text>
</comment>
<dbReference type="OrthoDB" id="438553at2759"/>
<keyword evidence="5" id="KW-0808">Transferase</keyword>
<evidence type="ECO:0000256" key="3">
    <source>
        <dbReference type="ARBA" id="ARBA00011935"/>
    </source>
</evidence>
<dbReference type="GO" id="GO:0032981">
    <property type="term" value="P:mitochondrial respiratory chain complex I assembly"/>
    <property type="evidence" value="ECO:0007669"/>
    <property type="project" value="TreeGrafter"/>
</dbReference>
<comment type="catalytic activity">
    <reaction evidence="8">
        <text>L-arginyl-[protein] + 2 S-adenosyl-L-methionine = N(omega),N(omega)'-dimethyl-L-arginyl-[protein] + 2 S-adenosyl-L-homocysteine + 2 H(+)</text>
        <dbReference type="Rhea" id="RHEA:48108"/>
        <dbReference type="Rhea" id="RHEA-COMP:10532"/>
        <dbReference type="Rhea" id="RHEA-COMP:11992"/>
        <dbReference type="ChEBI" id="CHEBI:15378"/>
        <dbReference type="ChEBI" id="CHEBI:29965"/>
        <dbReference type="ChEBI" id="CHEBI:57856"/>
        <dbReference type="ChEBI" id="CHEBI:59789"/>
        <dbReference type="ChEBI" id="CHEBI:88221"/>
        <dbReference type="EC" id="2.1.1.320"/>
    </reaction>
</comment>
<accession>A0A0V1BE40</accession>
<proteinExistence type="inferred from homology"/>
<keyword evidence="4" id="KW-0489">Methyltransferase</keyword>
<comment type="subcellular location">
    <subcellularLocation>
        <location evidence="1">Mitochondrion</location>
    </subcellularLocation>
</comment>
<sequence>MNGFGKTGALLFNTIIKLFTAKHAHDSAEHPPPWRNTNNGPSFPLIFLFVKISIPFKWLKAICIQTLRMFRRTVIWEQKLKNWLPFAQPNVCFATASHRRNLLELLTHEIRLRGPITVAQYMHRALTCPVYGYYTTRSCIFGKDGDFLTSPEVSQMFGEILALWCVQMLDEVCHEGPFNLVELGPGSGKLMQDMLRTMAKFKVCNKISVHLVEISDQLARQQEQLLCPQWTNTGMDSIGETVCYKKRYTSSGIPVHWHKDVEDLPRGFSLVIAQEFFDAMPIHKFQHTARGWREILVDVDEDASICCGGDDRLKFFLASSKTVTQKAFFDEKLAGDKSTAWEISPASVVVLRSISKLITEFGGAMLIVDYGHDGEKGDTLRAFANHQIVDPLQNPGMVDMTADVNFRYLKKQLENLVVCFGPVTQGEFLLRMGVGFRLQQLLGSVENESQRDYLISSCDYLLNSEKMGSHFKVFSIFPNIFEKAKMALKVTGGIVSQLTKVKVFVINRTAEIGILNSSLTRFTTFAAFCRMLTFCSVAEPKLHNFLSKTTIVSPFAVYSVEAAENTDSSNERKEDEEGKEIASVKRRLTQLMKKYEYPSLPVSTAYQYYTKECFEKAGKGLKVHQAMPEFAKSWKRLSLAEKKEYESKMLQAIGEFSDSLKRWETSLKQRKLGGVLKAITLGIRLDDTKRLTRRLLKKELDHLKERYDCPLLKFSKPYRLFMHEKLKTMYKDVGDSQQHRLRSVSDQWNSMTAEERRVFKRRADQIAESENERLDQWRQDMFNRGLSDVVDKIDWLQTHIGTLRPAGRTLSLAKFSSILDDLSNKKSKSKPRTEEPSPA</sequence>
<dbReference type="InterPro" id="IPR003788">
    <property type="entry name" value="NDUFAF7"/>
</dbReference>
<dbReference type="CDD" id="cd00084">
    <property type="entry name" value="HMG-box_SF"/>
    <property type="match status" value="1"/>
</dbReference>
<dbReference type="GO" id="GO:0005739">
    <property type="term" value="C:mitochondrion"/>
    <property type="evidence" value="ECO:0007669"/>
    <property type="project" value="UniProtKB-SubCell"/>
</dbReference>
<evidence type="ECO:0000256" key="6">
    <source>
        <dbReference type="ARBA" id="ARBA00023128"/>
    </source>
</evidence>
<dbReference type="InterPro" id="IPR036910">
    <property type="entry name" value="HMG_box_dom_sf"/>
</dbReference>
<dbReference type="GO" id="GO:0035243">
    <property type="term" value="F:protein-arginine omega-N symmetric methyltransferase activity"/>
    <property type="evidence" value="ECO:0007669"/>
    <property type="project" value="UniProtKB-EC"/>
</dbReference>
<dbReference type="EMBL" id="JYDH01000057">
    <property type="protein sequence ID" value="KRY35128.1"/>
    <property type="molecule type" value="Genomic_DNA"/>
</dbReference>
<gene>
    <name evidence="9" type="primary">ndufaf7</name>
    <name evidence="9" type="ORF">T01_3228</name>
</gene>
<dbReference type="SUPFAM" id="SSF47095">
    <property type="entry name" value="HMG-box"/>
    <property type="match status" value="2"/>
</dbReference>
<dbReference type="PANTHER" id="PTHR12049">
    <property type="entry name" value="PROTEIN ARGININE METHYLTRANSFERASE NDUFAF7, MITOCHONDRIAL"/>
    <property type="match status" value="1"/>
</dbReference>
<dbReference type="PANTHER" id="PTHR12049:SF7">
    <property type="entry name" value="PROTEIN ARGININE METHYLTRANSFERASE NDUFAF7, MITOCHONDRIAL"/>
    <property type="match status" value="1"/>
</dbReference>
<evidence type="ECO:0000256" key="8">
    <source>
        <dbReference type="ARBA" id="ARBA00048612"/>
    </source>
</evidence>
<dbReference type="SUPFAM" id="SSF53335">
    <property type="entry name" value="S-adenosyl-L-methionine-dependent methyltransferases"/>
    <property type="match status" value="1"/>
</dbReference>
<name>A0A0V1BE40_TRISP</name>
<keyword evidence="10" id="KW-1185">Reference proteome</keyword>
<dbReference type="InterPro" id="IPR029063">
    <property type="entry name" value="SAM-dependent_MTases_sf"/>
</dbReference>
<dbReference type="Pfam" id="PF02636">
    <property type="entry name" value="Methyltransf_28"/>
    <property type="match status" value="1"/>
</dbReference>
<dbReference type="EC" id="2.1.1.320" evidence="3"/>
<evidence type="ECO:0000256" key="1">
    <source>
        <dbReference type="ARBA" id="ARBA00004173"/>
    </source>
</evidence>
<reference evidence="9 10" key="1">
    <citation type="submission" date="2015-01" db="EMBL/GenBank/DDBJ databases">
        <title>Evolution of Trichinella species and genotypes.</title>
        <authorList>
            <person name="Korhonen P.K."/>
            <person name="Edoardo P."/>
            <person name="Giuseppe L.R."/>
            <person name="Gasser R.B."/>
        </authorList>
    </citation>
    <scope>NUCLEOTIDE SEQUENCE [LARGE SCALE GENOMIC DNA]</scope>
    <source>
        <strain evidence="9">ISS3</strain>
    </source>
</reference>
<organism evidence="9 10">
    <name type="scientific">Trichinella spiralis</name>
    <name type="common">Trichina worm</name>
    <dbReference type="NCBI Taxonomy" id="6334"/>
    <lineage>
        <taxon>Eukaryota</taxon>
        <taxon>Metazoa</taxon>
        <taxon>Ecdysozoa</taxon>
        <taxon>Nematoda</taxon>
        <taxon>Enoplea</taxon>
        <taxon>Dorylaimia</taxon>
        <taxon>Trichinellida</taxon>
        <taxon>Trichinellidae</taxon>
        <taxon>Trichinella</taxon>
    </lineage>
</organism>
<evidence type="ECO:0000313" key="9">
    <source>
        <dbReference type="EMBL" id="KRY35128.1"/>
    </source>
</evidence>